<dbReference type="Gene3D" id="1.10.30.50">
    <property type="match status" value="1"/>
</dbReference>
<accession>A0ABV7I3Y2</accession>
<dbReference type="InterPro" id="IPR003615">
    <property type="entry name" value="HNH_nuc"/>
</dbReference>
<dbReference type="RefSeq" id="WP_244658664.1">
    <property type="nucleotide sequence ID" value="NZ_CP059896.1"/>
</dbReference>
<feature type="domain" description="HNH nuclease" evidence="1">
    <location>
        <begin position="66"/>
        <end position="124"/>
    </location>
</feature>
<evidence type="ECO:0000313" key="2">
    <source>
        <dbReference type="EMBL" id="MFC3163072.1"/>
    </source>
</evidence>
<keyword evidence="3" id="KW-1185">Reference proteome</keyword>
<comment type="caution">
    <text evidence="2">The sequence shown here is derived from an EMBL/GenBank/DDBJ whole genome shotgun (WGS) entry which is preliminary data.</text>
</comment>
<name>A0ABV7I3Y2_9HYPH</name>
<gene>
    <name evidence="2" type="ORF">ACFOHV_07245</name>
</gene>
<dbReference type="Proteomes" id="UP001595647">
    <property type="component" value="Unassembled WGS sequence"/>
</dbReference>
<evidence type="ECO:0000259" key="1">
    <source>
        <dbReference type="SMART" id="SM00507"/>
    </source>
</evidence>
<protein>
    <submittedName>
        <fullName evidence="2">HNH endonuclease</fullName>
    </submittedName>
</protein>
<keyword evidence="2" id="KW-0255">Endonuclease</keyword>
<dbReference type="PANTHER" id="PTHR41286:SF1">
    <property type="entry name" value="HNH NUCLEASE YAJD-RELATED"/>
    <property type="match status" value="1"/>
</dbReference>
<reference evidence="3" key="1">
    <citation type="journal article" date="2019" name="Int. J. Syst. Evol. Microbiol.">
        <title>The Global Catalogue of Microorganisms (GCM) 10K type strain sequencing project: providing services to taxonomists for standard genome sequencing and annotation.</title>
        <authorList>
            <consortium name="The Broad Institute Genomics Platform"/>
            <consortium name="The Broad Institute Genome Sequencing Center for Infectious Disease"/>
            <person name="Wu L."/>
            <person name="Ma J."/>
        </authorList>
    </citation>
    <scope>NUCLEOTIDE SEQUENCE [LARGE SCALE GENOMIC DNA]</scope>
    <source>
        <strain evidence="3">KCTC 52231</strain>
    </source>
</reference>
<dbReference type="GO" id="GO:0004519">
    <property type="term" value="F:endonuclease activity"/>
    <property type="evidence" value="ECO:0007669"/>
    <property type="project" value="UniProtKB-KW"/>
</dbReference>
<dbReference type="CDD" id="cd00085">
    <property type="entry name" value="HNHc"/>
    <property type="match status" value="1"/>
</dbReference>
<dbReference type="EMBL" id="JBHRTG010000007">
    <property type="protein sequence ID" value="MFC3163072.1"/>
    <property type="molecule type" value="Genomic_DNA"/>
</dbReference>
<proteinExistence type="predicted"/>
<dbReference type="PANTHER" id="PTHR41286">
    <property type="entry name" value="HNH NUCLEASE YAJD-RELATED"/>
    <property type="match status" value="1"/>
</dbReference>
<evidence type="ECO:0000313" key="3">
    <source>
        <dbReference type="Proteomes" id="UP001595647"/>
    </source>
</evidence>
<keyword evidence="2" id="KW-0378">Hydrolase</keyword>
<sequence length="137" mass="15882">MTDESPVMSRALSCLKGMGRLKALAPRIGTIAPRIGRAPGDEKARLRERDQTVTWRSWYKTARWQKLRMSVLIRDQFTCQMTGCGRIEPNTSLLVADHKIAHRGDEVLFWDEKNLQCLCKTCHDKLKQKEERAQARW</sequence>
<keyword evidence="2" id="KW-0540">Nuclease</keyword>
<organism evidence="2 3">
    <name type="scientific">Ciceribacter thiooxidans</name>
    <dbReference type="NCBI Taxonomy" id="1969821"/>
    <lineage>
        <taxon>Bacteria</taxon>
        <taxon>Pseudomonadati</taxon>
        <taxon>Pseudomonadota</taxon>
        <taxon>Alphaproteobacteria</taxon>
        <taxon>Hyphomicrobiales</taxon>
        <taxon>Rhizobiaceae</taxon>
        <taxon>Ciceribacter</taxon>
    </lineage>
</organism>
<dbReference type="SMART" id="SM00507">
    <property type="entry name" value="HNHc"/>
    <property type="match status" value="1"/>
</dbReference>